<organism evidence="2 3">
    <name type="scientific">Pichia membranifaciens</name>
    <dbReference type="NCBI Taxonomy" id="4926"/>
    <lineage>
        <taxon>Eukaryota</taxon>
        <taxon>Fungi</taxon>
        <taxon>Dikarya</taxon>
        <taxon>Ascomycota</taxon>
        <taxon>Saccharomycotina</taxon>
        <taxon>Pichiomycetes</taxon>
        <taxon>Pichiales</taxon>
        <taxon>Pichiaceae</taxon>
        <taxon>Pichia</taxon>
    </lineage>
</organism>
<reference evidence="2 3" key="1">
    <citation type="submission" date="2016-08" db="EMBL/GenBank/DDBJ databases">
        <title>Whole genome shotgun sequence of Pichia membranifaciens KS47-1.</title>
        <authorList>
            <person name="Konishi M."/>
            <person name="Ishida M."/>
            <person name="Arakawa T."/>
            <person name="Kato Y."/>
            <person name="Horiuchi J."/>
        </authorList>
    </citation>
    <scope>NUCLEOTIDE SEQUENCE [LARGE SCALE GENOMIC DNA]</scope>
    <source>
        <strain evidence="2 3">KS47-1</strain>
    </source>
</reference>
<dbReference type="Proteomes" id="UP000186136">
    <property type="component" value="Unassembled WGS sequence"/>
</dbReference>
<name>A0A1Q2YLG0_9ASCO</name>
<protein>
    <recommendedName>
        <fullName evidence="1">PA14 domain-containing protein</fullName>
    </recommendedName>
</protein>
<dbReference type="OrthoDB" id="3997081at2759"/>
<dbReference type="AlphaFoldDB" id="A0A1Q2YLG0"/>
<proteinExistence type="predicted"/>
<dbReference type="Gene3D" id="2.60.120.1560">
    <property type="match status" value="1"/>
</dbReference>
<evidence type="ECO:0000313" key="2">
    <source>
        <dbReference type="EMBL" id="GAV30321.1"/>
    </source>
</evidence>
<dbReference type="InterPro" id="IPR018871">
    <property type="entry name" value="GLEYA_adhesin_domain"/>
</dbReference>
<evidence type="ECO:0000259" key="1">
    <source>
        <dbReference type="PROSITE" id="PS51820"/>
    </source>
</evidence>
<accession>A0A1Q2YLG0</accession>
<dbReference type="PROSITE" id="PS51820">
    <property type="entry name" value="PA14"/>
    <property type="match status" value="1"/>
</dbReference>
<dbReference type="EMBL" id="BDGI01000171">
    <property type="protein sequence ID" value="GAV30321.1"/>
    <property type="molecule type" value="Genomic_DNA"/>
</dbReference>
<sequence>MYSQATDENASSYYIKQVLLATPSTESQTVTSSTTFSASHAVLTGNSSATGCNFDLARVSTTPGFHATFYKYQCCHVFDSMYYANSYTEQSVIGTAHGITSPNYSIHGGIHTDTIYNDVKINSGLGYVNQLTGYFYAQESGLYAFTIKNVNDGAMIWFGNSYAFSCCQPDDIPYNSDIGALIYTVGDDITAYVHFDAGQYYPMRIVLVNILLDSELDITVVTPSVILHDNWSDWCFIWCFI</sequence>
<comment type="caution">
    <text evidence="2">The sequence shown here is derived from an EMBL/GenBank/DDBJ whole genome shotgun (WGS) entry which is preliminary data.</text>
</comment>
<gene>
    <name evidence="2" type="ORF">PMKS-003832</name>
</gene>
<feature type="domain" description="PA14" evidence="1">
    <location>
        <begin position="73"/>
        <end position="234"/>
    </location>
</feature>
<dbReference type="InterPro" id="IPR037524">
    <property type="entry name" value="PA14/GLEYA"/>
</dbReference>
<keyword evidence="3" id="KW-1185">Reference proteome</keyword>
<evidence type="ECO:0000313" key="3">
    <source>
        <dbReference type="Proteomes" id="UP000186136"/>
    </source>
</evidence>
<dbReference type="Pfam" id="PF10528">
    <property type="entry name" value="GLEYA"/>
    <property type="match status" value="1"/>
</dbReference>